<name>A0A1I1VQF5_9ACTN</name>
<evidence type="ECO:0000256" key="4">
    <source>
        <dbReference type="ARBA" id="ARBA00022692"/>
    </source>
</evidence>
<evidence type="ECO:0000259" key="10">
    <source>
        <dbReference type="PROSITE" id="PS51779"/>
    </source>
</evidence>
<keyword evidence="12" id="KW-1185">Reference proteome</keyword>
<sequence>MSRSGTTTRDRGGPSRKRGSRSGDRHSPVGRDRSGRERRGPERQEGTRPGGTRQEKRQQNKRQGDTRAGSTRRAPAAVTPLSRRRGRPPPRGRRVLQALAVLVTVGALAWLLLAGPVLAVRDVRVDGLVTLPADQVQEAAGIGDGTPLLRVDVDAAEARVARLPQVDHVQVTRNWPDSVVITVAERVPVAVVGEPGRRSLVDADGVLFDLVTGSPPEGVVPLEVASPGPEDPATLAGVAAVGSLPAALRADVAQAAAASPDDISLTLTDGTLVLWGDAADSRAKSAALVGLLDQIDDGALEPAGTIDVSTPDAVVLR</sequence>
<dbReference type="InterPro" id="IPR013685">
    <property type="entry name" value="POTRA_FtsQ_type"/>
</dbReference>
<protein>
    <submittedName>
        <fullName evidence="11">Cell division protein FtsQ</fullName>
    </submittedName>
</protein>
<dbReference type="GO" id="GO:0051301">
    <property type="term" value="P:cell division"/>
    <property type="evidence" value="ECO:0007669"/>
    <property type="project" value="UniProtKB-KW"/>
</dbReference>
<dbReference type="InterPro" id="IPR050487">
    <property type="entry name" value="FtsQ_DivIB"/>
</dbReference>
<organism evidence="11 12">
    <name type="scientific">Blastococcus tunisiensis</name>
    <dbReference type="NCBI Taxonomy" id="1798228"/>
    <lineage>
        <taxon>Bacteria</taxon>
        <taxon>Bacillati</taxon>
        <taxon>Actinomycetota</taxon>
        <taxon>Actinomycetes</taxon>
        <taxon>Geodermatophilales</taxon>
        <taxon>Geodermatophilaceae</taxon>
        <taxon>Blastococcus</taxon>
    </lineage>
</organism>
<evidence type="ECO:0000256" key="9">
    <source>
        <dbReference type="SAM" id="Phobius"/>
    </source>
</evidence>
<gene>
    <name evidence="11" type="ORF">SAMN05216574_10161</name>
</gene>
<feature type="compositionally biased region" description="Basic and acidic residues" evidence="8">
    <location>
        <begin position="21"/>
        <end position="46"/>
    </location>
</feature>
<evidence type="ECO:0000256" key="8">
    <source>
        <dbReference type="SAM" id="MobiDB-lite"/>
    </source>
</evidence>
<keyword evidence="2" id="KW-1003">Cell membrane</keyword>
<evidence type="ECO:0000256" key="5">
    <source>
        <dbReference type="ARBA" id="ARBA00022989"/>
    </source>
</evidence>
<dbReference type="GO" id="GO:0005886">
    <property type="term" value="C:plasma membrane"/>
    <property type="evidence" value="ECO:0007669"/>
    <property type="project" value="TreeGrafter"/>
</dbReference>
<dbReference type="InterPro" id="IPR005548">
    <property type="entry name" value="Cell_div_FtsQ/DivIB_C"/>
</dbReference>
<accession>A0A1I1VQF5</accession>
<dbReference type="STRING" id="1798228.SAMN05216574_10161"/>
<keyword evidence="3 11" id="KW-0132">Cell division</keyword>
<dbReference type="Gene3D" id="3.10.20.310">
    <property type="entry name" value="membrane protein fhac"/>
    <property type="match status" value="1"/>
</dbReference>
<dbReference type="AlphaFoldDB" id="A0A1I1VQF5"/>
<dbReference type="Pfam" id="PF08478">
    <property type="entry name" value="POTRA_1"/>
    <property type="match status" value="1"/>
</dbReference>
<evidence type="ECO:0000256" key="6">
    <source>
        <dbReference type="ARBA" id="ARBA00023136"/>
    </source>
</evidence>
<evidence type="ECO:0000256" key="7">
    <source>
        <dbReference type="ARBA" id="ARBA00023306"/>
    </source>
</evidence>
<dbReference type="InterPro" id="IPR034746">
    <property type="entry name" value="POTRA"/>
</dbReference>
<dbReference type="EMBL" id="FOND01000001">
    <property type="protein sequence ID" value="SFD85181.1"/>
    <property type="molecule type" value="Genomic_DNA"/>
</dbReference>
<evidence type="ECO:0000313" key="11">
    <source>
        <dbReference type="EMBL" id="SFD85181.1"/>
    </source>
</evidence>
<feature type="compositionally biased region" description="Basic and acidic residues" evidence="8">
    <location>
        <begin position="53"/>
        <end position="65"/>
    </location>
</feature>
<dbReference type="PANTHER" id="PTHR37820">
    <property type="entry name" value="CELL DIVISION PROTEIN DIVIB"/>
    <property type="match status" value="1"/>
</dbReference>
<evidence type="ECO:0000256" key="3">
    <source>
        <dbReference type="ARBA" id="ARBA00022618"/>
    </source>
</evidence>
<reference evidence="12" key="1">
    <citation type="submission" date="2016-10" db="EMBL/GenBank/DDBJ databases">
        <authorList>
            <person name="Varghese N."/>
            <person name="Submissions S."/>
        </authorList>
    </citation>
    <scope>NUCLEOTIDE SEQUENCE [LARGE SCALE GENOMIC DNA]</scope>
    <source>
        <strain evidence="12">DSM 46838</strain>
    </source>
</reference>
<evidence type="ECO:0000256" key="2">
    <source>
        <dbReference type="ARBA" id="ARBA00022475"/>
    </source>
</evidence>
<keyword evidence="5 9" id="KW-1133">Transmembrane helix</keyword>
<evidence type="ECO:0000313" key="12">
    <source>
        <dbReference type="Proteomes" id="UP000198589"/>
    </source>
</evidence>
<dbReference type="PANTHER" id="PTHR37820:SF1">
    <property type="entry name" value="CELL DIVISION PROTEIN FTSQ"/>
    <property type="match status" value="1"/>
</dbReference>
<feature type="compositionally biased region" description="Basic residues" evidence="8">
    <location>
        <begin position="82"/>
        <end position="91"/>
    </location>
</feature>
<keyword evidence="6 9" id="KW-0472">Membrane</keyword>
<keyword evidence="7" id="KW-0131">Cell cycle</keyword>
<keyword evidence="4 9" id="KW-0812">Transmembrane</keyword>
<feature type="transmembrane region" description="Helical" evidence="9">
    <location>
        <begin position="95"/>
        <end position="119"/>
    </location>
</feature>
<evidence type="ECO:0000256" key="1">
    <source>
        <dbReference type="ARBA" id="ARBA00004370"/>
    </source>
</evidence>
<feature type="domain" description="POTRA" evidence="10">
    <location>
        <begin position="118"/>
        <end position="186"/>
    </location>
</feature>
<dbReference type="PROSITE" id="PS51779">
    <property type="entry name" value="POTRA"/>
    <property type="match status" value="1"/>
</dbReference>
<dbReference type="Proteomes" id="UP000198589">
    <property type="component" value="Unassembled WGS sequence"/>
</dbReference>
<comment type="subcellular location">
    <subcellularLocation>
        <location evidence="1">Membrane</location>
    </subcellularLocation>
</comment>
<proteinExistence type="predicted"/>
<feature type="region of interest" description="Disordered" evidence="8">
    <location>
        <begin position="1"/>
        <end position="91"/>
    </location>
</feature>
<dbReference type="Pfam" id="PF03799">
    <property type="entry name" value="FtsQ_DivIB_C"/>
    <property type="match status" value="1"/>
</dbReference>